<comment type="similarity">
    <text evidence="1">Belongs to the cytochrome P450 family.</text>
</comment>
<keyword evidence="4" id="KW-1185">Reference proteome</keyword>
<protein>
    <submittedName>
        <fullName evidence="3">Cytochrome P450</fullName>
    </submittedName>
</protein>
<organism evidence="3 4">
    <name type="scientific">Streptomyces bambusae</name>
    <dbReference type="NCBI Taxonomy" id="1550616"/>
    <lineage>
        <taxon>Bacteria</taxon>
        <taxon>Bacillati</taxon>
        <taxon>Actinomycetota</taxon>
        <taxon>Actinomycetes</taxon>
        <taxon>Kitasatosporales</taxon>
        <taxon>Streptomycetaceae</taxon>
        <taxon>Streptomyces</taxon>
    </lineage>
</organism>
<dbReference type="Pfam" id="PF00067">
    <property type="entry name" value="p450"/>
    <property type="match status" value="1"/>
</dbReference>
<evidence type="ECO:0000256" key="2">
    <source>
        <dbReference type="SAM" id="MobiDB-lite"/>
    </source>
</evidence>
<evidence type="ECO:0000313" key="3">
    <source>
        <dbReference type="EMBL" id="MBW5484506.1"/>
    </source>
</evidence>
<dbReference type="Proteomes" id="UP000812013">
    <property type="component" value="Unassembled WGS sequence"/>
</dbReference>
<accession>A0ABS6ZCP7</accession>
<dbReference type="InterPro" id="IPR001128">
    <property type="entry name" value="Cyt_P450"/>
</dbReference>
<name>A0ABS6ZCP7_9ACTN</name>
<dbReference type="SUPFAM" id="SSF48264">
    <property type="entry name" value="Cytochrome P450"/>
    <property type="match status" value="1"/>
</dbReference>
<dbReference type="PANTHER" id="PTHR24305">
    <property type="entry name" value="CYTOCHROME P450"/>
    <property type="match status" value="1"/>
</dbReference>
<reference evidence="3 4" key="1">
    <citation type="submission" date="2019-12" db="EMBL/GenBank/DDBJ databases">
        <title>Genome sequence of Streptomyces bambusae.</title>
        <authorList>
            <person name="Bansal K."/>
            <person name="Choksket S."/>
            <person name="Korpole S."/>
            <person name="Patil P.B."/>
        </authorList>
    </citation>
    <scope>NUCLEOTIDE SEQUENCE [LARGE SCALE GENOMIC DNA]</scope>
    <source>
        <strain evidence="3 4">SK60</strain>
    </source>
</reference>
<dbReference type="EMBL" id="WTFF01000169">
    <property type="protein sequence ID" value="MBW5484506.1"/>
    <property type="molecule type" value="Genomic_DNA"/>
</dbReference>
<comment type="caution">
    <text evidence="3">The sequence shown here is derived from an EMBL/GenBank/DDBJ whole genome shotgun (WGS) entry which is preliminary data.</text>
</comment>
<feature type="region of interest" description="Disordered" evidence="2">
    <location>
        <begin position="1"/>
        <end position="29"/>
    </location>
</feature>
<proteinExistence type="inferred from homology"/>
<dbReference type="InterPro" id="IPR036396">
    <property type="entry name" value="Cyt_P450_sf"/>
</dbReference>
<dbReference type="InterPro" id="IPR050121">
    <property type="entry name" value="Cytochrome_P450_monoxygenase"/>
</dbReference>
<dbReference type="PANTHER" id="PTHR24305:SF166">
    <property type="entry name" value="CYTOCHROME P450 12A4, MITOCHONDRIAL-RELATED"/>
    <property type="match status" value="1"/>
</dbReference>
<dbReference type="RefSeq" id="WP_219668983.1">
    <property type="nucleotide sequence ID" value="NZ_WTFF01000169.1"/>
</dbReference>
<evidence type="ECO:0000313" key="4">
    <source>
        <dbReference type="Proteomes" id="UP000812013"/>
    </source>
</evidence>
<evidence type="ECO:0000256" key="1">
    <source>
        <dbReference type="ARBA" id="ARBA00010617"/>
    </source>
</evidence>
<gene>
    <name evidence="3" type="ORF">GPJ59_22145</name>
</gene>
<sequence>MTTGPDTDPAAGTAAVPRPRGAAVPGRGARAGRAQTARFALTHTLPAFARGLATARPRVAAALGRLRQSDWSAATLRALRARHGGAPVLVRGLSGDILVLLDPADVRQFFEEPVERLALDAADKVRLLGGLEPTGVICSHGELREARRAVNDRALAPDRADHPSCAEFRAVVAAECAPLTARPQLEFERLVRVLERIGRRIVLGDRAADDEELHRRLRALRAEANWLGMRRSRAAANERLYAAAAAQLEHYAAGAPAHTLVGRALAEPAADGVDPVGQAHHWLLAVDGCAPVVARTLLLLAAHPAEQDAARVSLRGGSDSRLRACVQESLRLWPLVPDLVRVTRAETTWGGVTYPAGTQVLVPIGFHQRDGAHVGAAQLFVPGRWLSAGADRDPRMAPFGHGGGRCPGDRLGLLLSAAVCAEVLRGHRVGAARPVIDPHTCLPGAVDTAGIRLTLTPR</sequence>
<feature type="compositionally biased region" description="Low complexity" evidence="2">
    <location>
        <begin position="9"/>
        <end position="29"/>
    </location>
</feature>
<dbReference type="Gene3D" id="1.10.630.10">
    <property type="entry name" value="Cytochrome P450"/>
    <property type="match status" value="1"/>
</dbReference>